<dbReference type="SUPFAM" id="SSF69047">
    <property type="entry name" value="Hypothetical protein YjbJ"/>
    <property type="match status" value="1"/>
</dbReference>
<feature type="domain" description="CsbD-like" evidence="3">
    <location>
        <begin position="6"/>
        <end position="55"/>
    </location>
</feature>
<sequence>MGEFIDKTKAAANKAAGSAKDAIGEATGDERLRSEGKAQKARGTAQNVSGSIKGALGDDI</sequence>
<dbReference type="RefSeq" id="WP_183474009.1">
    <property type="nucleotide sequence ID" value="NZ_CP139691.1"/>
</dbReference>
<dbReference type="InterPro" id="IPR008462">
    <property type="entry name" value="CsbD"/>
</dbReference>
<dbReference type="Pfam" id="PF05532">
    <property type="entry name" value="CsbD"/>
    <property type="match status" value="1"/>
</dbReference>
<protein>
    <submittedName>
        <fullName evidence="4">Uncharacterized protein YjbJ (UPF0337 family)</fullName>
    </submittedName>
</protein>
<comment type="similarity">
    <text evidence="1">Belongs to the UPF0337 (CsbD) family.</text>
</comment>
<comment type="caution">
    <text evidence="4">The sequence shown here is derived from an EMBL/GenBank/DDBJ whole genome shotgun (WGS) entry which is preliminary data.</text>
</comment>
<dbReference type="Proteomes" id="UP000576152">
    <property type="component" value="Unassembled WGS sequence"/>
</dbReference>
<proteinExistence type="inferred from homology"/>
<evidence type="ECO:0000256" key="2">
    <source>
        <dbReference type="SAM" id="MobiDB-lite"/>
    </source>
</evidence>
<evidence type="ECO:0000256" key="1">
    <source>
        <dbReference type="ARBA" id="ARBA00009129"/>
    </source>
</evidence>
<organism evidence="4 5">
    <name type="scientific">Limimaricola variabilis</name>
    <dbReference type="NCBI Taxonomy" id="1492771"/>
    <lineage>
        <taxon>Bacteria</taxon>
        <taxon>Pseudomonadati</taxon>
        <taxon>Pseudomonadota</taxon>
        <taxon>Alphaproteobacteria</taxon>
        <taxon>Rhodobacterales</taxon>
        <taxon>Paracoccaceae</taxon>
        <taxon>Limimaricola</taxon>
    </lineage>
</organism>
<feature type="region of interest" description="Disordered" evidence="2">
    <location>
        <begin position="1"/>
        <end position="60"/>
    </location>
</feature>
<evidence type="ECO:0000259" key="3">
    <source>
        <dbReference type="Pfam" id="PF05532"/>
    </source>
</evidence>
<feature type="compositionally biased region" description="Basic and acidic residues" evidence="2">
    <location>
        <begin position="28"/>
        <end position="38"/>
    </location>
</feature>
<dbReference type="EMBL" id="JACIBX010000009">
    <property type="protein sequence ID" value="MBB3712878.1"/>
    <property type="molecule type" value="Genomic_DNA"/>
</dbReference>
<feature type="compositionally biased region" description="Low complexity" evidence="2">
    <location>
        <begin position="10"/>
        <end position="21"/>
    </location>
</feature>
<keyword evidence="5" id="KW-1185">Reference proteome</keyword>
<accession>A0ABR6HQP7</accession>
<gene>
    <name evidence="4" type="ORF">FHS00_002476</name>
</gene>
<reference evidence="4 5" key="1">
    <citation type="submission" date="2020-08" db="EMBL/GenBank/DDBJ databases">
        <title>Genomic Encyclopedia of Type Strains, Phase III (KMG-III): the genomes of soil and plant-associated and newly described type strains.</title>
        <authorList>
            <person name="Whitman W."/>
        </authorList>
    </citation>
    <scope>NUCLEOTIDE SEQUENCE [LARGE SCALE GENOMIC DNA]</scope>
    <source>
        <strain evidence="4 5">CECT 8572</strain>
    </source>
</reference>
<dbReference type="Gene3D" id="1.10.1470.10">
    <property type="entry name" value="YjbJ"/>
    <property type="match status" value="1"/>
</dbReference>
<evidence type="ECO:0000313" key="5">
    <source>
        <dbReference type="Proteomes" id="UP000576152"/>
    </source>
</evidence>
<dbReference type="InterPro" id="IPR036629">
    <property type="entry name" value="YjbJ_sf"/>
</dbReference>
<name>A0ABR6HQP7_9RHOB</name>
<evidence type="ECO:0000313" key="4">
    <source>
        <dbReference type="EMBL" id="MBB3712878.1"/>
    </source>
</evidence>